<evidence type="ECO:0000313" key="2">
    <source>
        <dbReference type="Proteomes" id="UP000600918"/>
    </source>
</evidence>
<dbReference type="Proteomes" id="UP000600918">
    <property type="component" value="Unassembled WGS sequence"/>
</dbReference>
<dbReference type="EMBL" id="JACSDY010000021">
    <property type="protein sequence ID" value="KAF7394488.1"/>
    <property type="molecule type" value="Genomic_DNA"/>
</dbReference>
<evidence type="ECO:0000313" key="1">
    <source>
        <dbReference type="EMBL" id="KAF7394488.1"/>
    </source>
</evidence>
<name>A0A834N4Y1_VESPE</name>
<keyword evidence="2" id="KW-1185">Reference proteome</keyword>
<dbReference type="AlphaFoldDB" id="A0A834N4Y1"/>
<dbReference type="Gene3D" id="2.40.70.10">
    <property type="entry name" value="Acid Proteases"/>
    <property type="match status" value="1"/>
</dbReference>
<gene>
    <name evidence="1" type="ORF">H0235_017083</name>
</gene>
<comment type="caution">
    <text evidence="1">The sequence shown here is derived from an EMBL/GenBank/DDBJ whole genome shotgun (WGS) entry which is preliminary data.</text>
</comment>
<accession>A0A834N4Y1</accession>
<organism evidence="1 2">
    <name type="scientific">Vespula pensylvanica</name>
    <name type="common">Western yellow jacket</name>
    <name type="synonym">Wasp</name>
    <dbReference type="NCBI Taxonomy" id="30213"/>
    <lineage>
        <taxon>Eukaryota</taxon>
        <taxon>Metazoa</taxon>
        <taxon>Ecdysozoa</taxon>
        <taxon>Arthropoda</taxon>
        <taxon>Hexapoda</taxon>
        <taxon>Insecta</taxon>
        <taxon>Pterygota</taxon>
        <taxon>Neoptera</taxon>
        <taxon>Endopterygota</taxon>
        <taxon>Hymenoptera</taxon>
        <taxon>Apocrita</taxon>
        <taxon>Aculeata</taxon>
        <taxon>Vespoidea</taxon>
        <taxon>Vespidae</taxon>
        <taxon>Vespinae</taxon>
        <taxon>Vespula</taxon>
    </lineage>
</organism>
<sequence>MAKTTSVIINTSSFQKSMTFVVDIGSELNLLKSSVIRSKEVIDDEKTIKIRGIASNHIYTRDSIVVNIFDRLIPFHIVDLIFLIEQDRILSSKYLKKVNASVNYAKECLEPDGREISFINRESVYYIPTRLCCFQCKVANLQVEEDYILRLDILTRIYTTDVLIKNRQERTYFKIMDTTDSDYNIVVSMLILYSYFAYGHLKSDTSIFEV</sequence>
<dbReference type="InterPro" id="IPR021109">
    <property type="entry name" value="Peptidase_aspartic_dom_sf"/>
</dbReference>
<protein>
    <submittedName>
        <fullName evidence="1">Uncharacterized protein</fullName>
    </submittedName>
</protein>
<proteinExistence type="predicted"/>
<reference evidence="1" key="1">
    <citation type="journal article" date="2020" name="G3 (Bethesda)">
        <title>High-Quality Assemblies for Three Invasive Social Wasps from the &lt;i&gt;Vespula&lt;/i&gt; Genus.</title>
        <authorList>
            <person name="Harrop T.W.R."/>
            <person name="Guhlin J."/>
            <person name="McLaughlin G.M."/>
            <person name="Permina E."/>
            <person name="Stockwell P."/>
            <person name="Gilligan J."/>
            <person name="Le Lec M.F."/>
            <person name="Gruber M.A.M."/>
            <person name="Quinn O."/>
            <person name="Lovegrove M."/>
            <person name="Duncan E.J."/>
            <person name="Remnant E.J."/>
            <person name="Van Eeckhoven J."/>
            <person name="Graham B."/>
            <person name="Knapp R.A."/>
            <person name="Langford K.W."/>
            <person name="Kronenberg Z."/>
            <person name="Press M.O."/>
            <person name="Eacker S.M."/>
            <person name="Wilson-Rankin E.E."/>
            <person name="Purcell J."/>
            <person name="Lester P.J."/>
            <person name="Dearden P.K."/>
        </authorList>
    </citation>
    <scope>NUCLEOTIDE SEQUENCE</scope>
    <source>
        <strain evidence="1">Volc-1</strain>
    </source>
</reference>